<evidence type="ECO:0000313" key="3">
    <source>
        <dbReference type="Proteomes" id="UP000236161"/>
    </source>
</evidence>
<dbReference type="Proteomes" id="UP000236161">
    <property type="component" value="Unassembled WGS sequence"/>
</dbReference>
<accession>A0A2I0AS91</accession>
<evidence type="ECO:0000256" key="1">
    <source>
        <dbReference type="SAM" id="MobiDB-lite"/>
    </source>
</evidence>
<dbReference type="EMBL" id="KZ451953">
    <property type="protein sequence ID" value="PKA58346.1"/>
    <property type="molecule type" value="Genomic_DNA"/>
</dbReference>
<gene>
    <name evidence="2" type="ORF">AXF42_Ash013852</name>
</gene>
<feature type="compositionally biased region" description="Low complexity" evidence="1">
    <location>
        <begin position="50"/>
        <end position="67"/>
    </location>
</feature>
<reference evidence="2 3" key="1">
    <citation type="journal article" date="2017" name="Nature">
        <title>The Apostasia genome and the evolution of orchids.</title>
        <authorList>
            <person name="Zhang G.Q."/>
            <person name="Liu K.W."/>
            <person name="Li Z."/>
            <person name="Lohaus R."/>
            <person name="Hsiao Y.Y."/>
            <person name="Niu S.C."/>
            <person name="Wang J.Y."/>
            <person name="Lin Y.C."/>
            <person name="Xu Q."/>
            <person name="Chen L.J."/>
            <person name="Yoshida K."/>
            <person name="Fujiwara S."/>
            <person name="Wang Z.W."/>
            <person name="Zhang Y.Q."/>
            <person name="Mitsuda N."/>
            <person name="Wang M."/>
            <person name="Liu G.H."/>
            <person name="Pecoraro L."/>
            <person name="Huang H.X."/>
            <person name="Xiao X.J."/>
            <person name="Lin M."/>
            <person name="Wu X.Y."/>
            <person name="Wu W.L."/>
            <person name="Chen Y.Y."/>
            <person name="Chang S.B."/>
            <person name="Sakamoto S."/>
            <person name="Ohme-Takagi M."/>
            <person name="Yagi M."/>
            <person name="Zeng S.J."/>
            <person name="Shen C.Y."/>
            <person name="Yeh C.M."/>
            <person name="Luo Y.B."/>
            <person name="Tsai W.C."/>
            <person name="Van de Peer Y."/>
            <person name="Liu Z.J."/>
        </authorList>
    </citation>
    <scope>NUCLEOTIDE SEQUENCE [LARGE SCALE GENOMIC DNA]</scope>
    <source>
        <strain evidence="3">cv. Shenzhen</strain>
        <tissue evidence="2">Stem</tissue>
    </source>
</reference>
<protein>
    <submittedName>
        <fullName evidence="2">Uncharacterized protein</fullName>
    </submittedName>
</protein>
<feature type="region of interest" description="Disordered" evidence="1">
    <location>
        <begin position="15"/>
        <end position="138"/>
    </location>
</feature>
<name>A0A2I0AS91_9ASPA</name>
<feature type="compositionally biased region" description="Basic residues" evidence="1">
    <location>
        <begin position="15"/>
        <end position="41"/>
    </location>
</feature>
<organism evidence="2 3">
    <name type="scientific">Apostasia shenzhenica</name>
    <dbReference type="NCBI Taxonomy" id="1088818"/>
    <lineage>
        <taxon>Eukaryota</taxon>
        <taxon>Viridiplantae</taxon>
        <taxon>Streptophyta</taxon>
        <taxon>Embryophyta</taxon>
        <taxon>Tracheophyta</taxon>
        <taxon>Spermatophyta</taxon>
        <taxon>Magnoliopsida</taxon>
        <taxon>Liliopsida</taxon>
        <taxon>Asparagales</taxon>
        <taxon>Orchidaceae</taxon>
        <taxon>Apostasioideae</taxon>
        <taxon>Apostasia</taxon>
    </lineage>
</organism>
<sequence>MAAITPLLQWVARSRSFRPRRRPIRGPRARRRPIRGPRARRQPLPPHQRSSSADSTHTVSSAHSSFSPIKWPTGRQQRGVVDEFSVSDSPQSRDSKRSGQVVADFVVGTAAGGCGRRSSTDRTEQVAAVSSREQFGFV</sequence>
<keyword evidence="3" id="KW-1185">Reference proteome</keyword>
<evidence type="ECO:0000313" key="2">
    <source>
        <dbReference type="EMBL" id="PKA58346.1"/>
    </source>
</evidence>
<proteinExistence type="predicted"/>
<dbReference type="AlphaFoldDB" id="A0A2I0AS91"/>